<dbReference type="PANTHER" id="PTHR22926:SF3">
    <property type="entry name" value="UNDECAPRENYL-PHOSPHATE ALPHA-N-ACETYLGLUCOSAMINYL 1-PHOSPHATE TRANSFERASE"/>
    <property type="match status" value="1"/>
</dbReference>
<evidence type="ECO:0000256" key="3">
    <source>
        <dbReference type="ARBA" id="ARBA00022679"/>
    </source>
</evidence>
<keyword evidence="3 10" id="KW-0808">Transferase</keyword>
<evidence type="ECO:0000256" key="4">
    <source>
        <dbReference type="ARBA" id="ARBA00022692"/>
    </source>
</evidence>
<dbReference type="AlphaFoldDB" id="A0A495JCF5"/>
<keyword evidence="7" id="KW-0479">Metal-binding</keyword>
<keyword evidence="2" id="KW-1003">Cell membrane</keyword>
<evidence type="ECO:0000256" key="1">
    <source>
        <dbReference type="ARBA" id="ARBA00004651"/>
    </source>
</evidence>
<keyword evidence="7" id="KW-0460">Magnesium</keyword>
<feature type="transmembrane region" description="Helical" evidence="9">
    <location>
        <begin position="179"/>
        <end position="198"/>
    </location>
</feature>
<dbReference type="GO" id="GO:0005886">
    <property type="term" value="C:plasma membrane"/>
    <property type="evidence" value="ECO:0007669"/>
    <property type="project" value="UniProtKB-SubCell"/>
</dbReference>
<gene>
    <name evidence="10" type="ORF">BDK92_0262</name>
</gene>
<accession>A0A495JCF5</accession>
<keyword evidence="5 9" id="KW-1133">Transmembrane helix</keyword>
<dbReference type="CDD" id="cd06853">
    <property type="entry name" value="GT_WecA_like"/>
    <property type="match status" value="1"/>
</dbReference>
<evidence type="ECO:0000313" key="10">
    <source>
        <dbReference type="EMBL" id="RKR86042.1"/>
    </source>
</evidence>
<feature type="transmembrane region" description="Helical" evidence="9">
    <location>
        <begin position="210"/>
        <end position="228"/>
    </location>
</feature>
<feature type="transmembrane region" description="Helical" evidence="9">
    <location>
        <begin position="74"/>
        <end position="92"/>
    </location>
</feature>
<dbReference type="EMBL" id="RBKT01000001">
    <property type="protein sequence ID" value="RKR86042.1"/>
    <property type="molecule type" value="Genomic_DNA"/>
</dbReference>
<feature type="region of interest" description="Disordered" evidence="8">
    <location>
        <begin position="334"/>
        <end position="355"/>
    </location>
</feature>
<reference evidence="10 11" key="1">
    <citation type="submission" date="2018-10" db="EMBL/GenBank/DDBJ databases">
        <title>Sequencing the genomes of 1000 actinobacteria strains.</title>
        <authorList>
            <person name="Klenk H.-P."/>
        </authorList>
    </citation>
    <scope>NUCLEOTIDE SEQUENCE [LARGE SCALE GENOMIC DNA]</scope>
    <source>
        <strain evidence="10 11">DSM 45175</strain>
    </source>
</reference>
<dbReference type="RefSeq" id="WP_121153805.1">
    <property type="nucleotide sequence ID" value="NZ_RBKT01000001.1"/>
</dbReference>
<dbReference type="InterPro" id="IPR000715">
    <property type="entry name" value="Glycosyl_transferase_4"/>
</dbReference>
<dbReference type="Proteomes" id="UP000277671">
    <property type="component" value="Unassembled WGS sequence"/>
</dbReference>
<feature type="binding site" evidence="7">
    <location>
        <position position="146"/>
    </location>
    <ligand>
        <name>Mg(2+)</name>
        <dbReference type="ChEBI" id="CHEBI:18420"/>
    </ligand>
</feature>
<dbReference type="Pfam" id="PF00953">
    <property type="entry name" value="Glycos_transf_4"/>
    <property type="match status" value="1"/>
</dbReference>
<feature type="binding site" evidence="7">
    <location>
        <position position="206"/>
    </location>
    <ligand>
        <name>Mg(2+)</name>
        <dbReference type="ChEBI" id="CHEBI:18420"/>
    </ligand>
</feature>
<keyword evidence="4 9" id="KW-0812">Transmembrane</keyword>
<evidence type="ECO:0000256" key="2">
    <source>
        <dbReference type="ARBA" id="ARBA00022475"/>
    </source>
</evidence>
<organism evidence="10 11">
    <name type="scientific">Micromonospora pisi</name>
    <dbReference type="NCBI Taxonomy" id="589240"/>
    <lineage>
        <taxon>Bacteria</taxon>
        <taxon>Bacillati</taxon>
        <taxon>Actinomycetota</taxon>
        <taxon>Actinomycetes</taxon>
        <taxon>Micromonosporales</taxon>
        <taxon>Micromonosporaceae</taxon>
        <taxon>Micromonospora</taxon>
    </lineage>
</organism>
<comment type="cofactor">
    <cofactor evidence="7">
        <name>Mg(2+)</name>
        <dbReference type="ChEBI" id="CHEBI:18420"/>
    </cofactor>
</comment>
<comment type="subcellular location">
    <subcellularLocation>
        <location evidence="1">Cell membrane</location>
        <topology evidence="1">Multi-pass membrane protein</topology>
    </subcellularLocation>
</comment>
<feature type="transmembrane region" description="Helical" evidence="9">
    <location>
        <begin position="282"/>
        <end position="305"/>
    </location>
</feature>
<feature type="transmembrane region" description="Helical" evidence="9">
    <location>
        <begin position="311"/>
        <end position="333"/>
    </location>
</feature>
<dbReference type="GO" id="GO:0044038">
    <property type="term" value="P:cell wall macromolecule biosynthetic process"/>
    <property type="evidence" value="ECO:0007669"/>
    <property type="project" value="TreeGrafter"/>
</dbReference>
<dbReference type="GO" id="GO:0046872">
    <property type="term" value="F:metal ion binding"/>
    <property type="evidence" value="ECO:0007669"/>
    <property type="project" value="UniProtKB-KW"/>
</dbReference>
<evidence type="ECO:0000256" key="5">
    <source>
        <dbReference type="ARBA" id="ARBA00022989"/>
    </source>
</evidence>
<comment type="caution">
    <text evidence="10">The sequence shown here is derived from an EMBL/GenBank/DDBJ whole genome shotgun (WGS) entry which is preliminary data.</text>
</comment>
<evidence type="ECO:0000313" key="11">
    <source>
        <dbReference type="Proteomes" id="UP000277671"/>
    </source>
</evidence>
<feature type="transmembrane region" description="Helical" evidence="9">
    <location>
        <begin position="234"/>
        <end position="252"/>
    </location>
</feature>
<dbReference type="GO" id="GO:0016780">
    <property type="term" value="F:phosphotransferase activity, for other substituted phosphate groups"/>
    <property type="evidence" value="ECO:0007669"/>
    <property type="project" value="InterPro"/>
</dbReference>
<keyword evidence="6 9" id="KW-0472">Membrane</keyword>
<name>A0A495JCF5_9ACTN</name>
<feature type="transmembrane region" description="Helical" evidence="9">
    <location>
        <begin position="6"/>
        <end position="23"/>
    </location>
</feature>
<evidence type="ECO:0000256" key="8">
    <source>
        <dbReference type="SAM" id="MobiDB-lite"/>
    </source>
</evidence>
<feature type="transmembrane region" description="Helical" evidence="9">
    <location>
        <begin position="48"/>
        <end position="68"/>
    </location>
</feature>
<sequence>MPLPATGTVLATLAALVLIAVLVEPARRVALRYGLTDRPAPHKAHHQVTPYLGGAAIVVATLVPAVAVIEPTGYRIWLVLGAALCIALLGLVDDARTLRPSTRMAVEALLATAVALGGVRLHLVGQDQLDLALTVGWIIVVTNSFNLLDNTDGALATVACATAVPLAVFAVVAGMPELALLLLCLAAACTGFLLHNAAPARIFMGDSGSLFIGFLIATSAAMVAPGRAPVDRASILLLIVFVAATDTGLVLVSRQLAGRSWLQGGTDHVAHRLKRAGVGPHALLGTLFLGASTAGLVAVLVSAGVVPGSTALLGTFGAAVLLIVLLMQVPSGYGRPARHAQRRPAAGRTRDTVRG</sequence>
<feature type="transmembrane region" description="Helical" evidence="9">
    <location>
        <begin position="104"/>
        <end position="123"/>
    </location>
</feature>
<dbReference type="GO" id="GO:0071555">
    <property type="term" value="P:cell wall organization"/>
    <property type="evidence" value="ECO:0007669"/>
    <property type="project" value="TreeGrafter"/>
</dbReference>
<proteinExistence type="predicted"/>
<feature type="transmembrane region" description="Helical" evidence="9">
    <location>
        <begin position="129"/>
        <end position="148"/>
    </location>
</feature>
<feature type="transmembrane region" description="Helical" evidence="9">
    <location>
        <begin position="155"/>
        <end position="173"/>
    </location>
</feature>
<evidence type="ECO:0000256" key="9">
    <source>
        <dbReference type="SAM" id="Phobius"/>
    </source>
</evidence>
<evidence type="ECO:0000256" key="7">
    <source>
        <dbReference type="PIRSR" id="PIRSR600715-1"/>
    </source>
</evidence>
<evidence type="ECO:0000256" key="6">
    <source>
        <dbReference type="ARBA" id="ARBA00023136"/>
    </source>
</evidence>
<protein>
    <submittedName>
        <fullName evidence="10">UDP-GlcNAc:undecaprenyl-phosphate GlcNAc-1-phosphate transferase</fullName>
    </submittedName>
</protein>
<dbReference type="PANTHER" id="PTHR22926">
    <property type="entry name" value="PHOSPHO-N-ACETYLMURAMOYL-PENTAPEPTIDE-TRANSFERASE"/>
    <property type="match status" value="1"/>
</dbReference>
<keyword evidence="11" id="KW-1185">Reference proteome</keyword>
<dbReference type="GO" id="GO:0009103">
    <property type="term" value="P:lipopolysaccharide biosynthetic process"/>
    <property type="evidence" value="ECO:0007669"/>
    <property type="project" value="TreeGrafter"/>
</dbReference>